<dbReference type="GeneID" id="93590743"/>
<dbReference type="AlphaFoldDB" id="A0A436ZNQ4"/>
<dbReference type="OrthoDB" id="1577640at2759"/>
<evidence type="ECO:0000256" key="1">
    <source>
        <dbReference type="ARBA" id="ARBA00022737"/>
    </source>
</evidence>
<dbReference type="RefSeq" id="XP_067486081.1">
    <property type="nucleotide sequence ID" value="XM_067638165.1"/>
</dbReference>
<evidence type="ECO:0000259" key="2">
    <source>
        <dbReference type="Pfam" id="PF24883"/>
    </source>
</evidence>
<dbReference type="Pfam" id="PF24883">
    <property type="entry name" value="NPHP3_N"/>
    <property type="match status" value="1"/>
</dbReference>
<evidence type="ECO:0000313" key="3">
    <source>
        <dbReference type="EMBL" id="RVD80537.1"/>
    </source>
</evidence>
<dbReference type="InterPro" id="IPR056884">
    <property type="entry name" value="NPHP3-like_N"/>
</dbReference>
<keyword evidence="4" id="KW-1185">Reference proteome</keyword>
<dbReference type="Gene3D" id="1.25.40.20">
    <property type="entry name" value="Ankyrin repeat-containing domain"/>
    <property type="match status" value="1"/>
</dbReference>
<gene>
    <name evidence="3" type="ORF">DFL_008432</name>
</gene>
<dbReference type="STRING" id="97331.A0A436ZNQ4"/>
<dbReference type="Proteomes" id="UP000283090">
    <property type="component" value="Unassembled WGS sequence"/>
</dbReference>
<reference evidence="3 4" key="1">
    <citation type="submission" date="2019-01" db="EMBL/GenBank/DDBJ databases">
        <title>Intercellular communication is required for trap formation in the nematode-trapping fungus Duddingtonia flagrans.</title>
        <authorList>
            <person name="Youssar L."/>
            <person name="Wernet V."/>
            <person name="Hensel N."/>
            <person name="Hildebrandt H.-G."/>
            <person name="Fischer R."/>
        </authorList>
    </citation>
    <scope>NUCLEOTIDE SEQUENCE [LARGE SCALE GENOMIC DNA]</scope>
    <source>
        <strain evidence="3 4">CBS H-5679</strain>
    </source>
</reference>
<keyword evidence="1" id="KW-0677">Repeat</keyword>
<feature type="domain" description="Nephrocystin 3-like N-terminal" evidence="2">
    <location>
        <begin position="16"/>
        <end position="104"/>
    </location>
</feature>
<sequence>MLDNHRTYEETEFKGGFLRSAIYQIIAINPDVPEVAATLYEKHLGLQKPANEELSEVFMALVFNSKVFAIVDAIDECPKQERSSFFRVFVDKLESKVNLLMTSRRELDIEKALSGKFPRIVSIEDSRVDEDVRIHVANAAPNGNFELVDFLLDNGADIMNLDGYAFRKVVQGGEKMLLHLLKRVPSEHREKALDSALQQSAYCASLELCKFSLDIKPTQTLSGASIDARSMLQFLITTWATQTFQTTGKLYLSC</sequence>
<proteinExistence type="predicted"/>
<protein>
    <recommendedName>
        <fullName evidence="2">Nephrocystin 3-like N-terminal domain-containing protein</fullName>
    </recommendedName>
</protein>
<organism evidence="3 4">
    <name type="scientific">Arthrobotrys flagrans</name>
    <name type="common">Nematode-trapping fungus</name>
    <name type="synonym">Trichothecium flagrans</name>
    <dbReference type="NCBI Taxonomy" id="97331"/>
    <lineage>
        <taxon>Eukaryota</taxon>
        <taxon>Fungi</taxon>
        <taxon>Dikarya</taxon>
        <taxon>Ascomycota</taxon>
        <taxon>Pezizomycotina</taxon>
        <taxon>Orbiliomycetes</taxon>
        <taxon>Orbiliales</taxon>
        <taxon>Orbiliaceae</taxon>
        <taxon>Arthrobotrys</taxon>
    </lineage>
</organism>
<dbReference type="InterPro" id="IPR036770">
    <property type="entry name" value="Ankyrin_rpt-contain_sf"/>
</dbReference>
<comment type="caution">
    <text evidence="3">The sequence shown here is derived from an EMBL/GenBank/DDBJ whole genome shotgun (WGS) entry which is preliminary data.</text>
</comment>
<name>A0A436ZNQ4_ARTFL</name>
<dbReference type="EMBL" id="SAEB01000012">
    <property type="protein sequence ID" value="RVD80537.1"/>
    <property type="molecule type" value="Genomic_DNA"/>
</dbReference>
<accession>A0A436ZNQ4</accession>
<evidence type="ECO:0000313" key="4">
    <source>
        <dbReference type="Proteomes" id="UP000283090"/>
    </source>
</evidence>
<dbReference type="VEuPathDB" id="FungiDB:DFL_008432"/>